<comment type="similarity">
    <text evidence="2 6">Belongs to the FKBP-type PPIase family.</text>
</comment>
<evidence type="ECO:0000256" key="5">
    <source>
        <dbReference type="PROSITE-ProRule" id="PRU00277"/>
    </source>
</evidence>
<accession>A0A4S2H1G1</accession>
<dbReference type="OrthoDB" id="9812109at2"/>
<keyword evidence="3 5" id="KW-0697">Rotamase</keyword>
<comment type="catalytic activity">
    <reaction evidence="1 5 6">
        <text>[protein]-peptidylproline (omega=180) = [protein]-peptidylproline (omega=0)</text>
        <dbReference type="Rhea" id="RHEA:16237"/>
        <dbReference type="Rhea" id="RHEA-COMP:10747"/>
        <dbReference type="Rhea" id="RHEA-COMP:10748"/>
        <dbReference type="ChEBI" id="CHEBI:83833"/>
        <dbReference type="ChEBI" id="CHEBI:83834"/>
        <dbReference type="EC" id="5.2.1.8"/>
    </reaction>
</comment>
<evidence type="ECO:0000313" key="8">
    <source>
        <dbReference type="EMBL" id="TGY89390.1"/>
    </source>
</evidence>
<dbReference type="PROSITE" id="PS50059">
    <property type="entry name" value="FKBP_PPIASE"/>
    <property type="match status" value="1"/>
</dbReference>
<dbReference type="Pfam" id="PF00254">
    <property type="entry name" value="FKBP_C"/>
    <property type="match status" value="1"/>
</dbReference>
<evidence type="ECO:0000256" key="2">
    <source>
        <dbReference type="ARBA" id="ARBA00006577"/>
    </source>
</evidence>
<dbReference type="SUPFAM" id="SSF54534">
    <property type="entry name" value="FKBP-like"/>
    <property type="match status" value="1"/>
</dbReference>
<dbReference type="EC" id="5.2.1.8" evidence="6"/>
<name>A0A4S2H1G1_9PROT</name>
<dbReference type="GO" id="GO:0003755">
    <property type="term" value="F:peptidyl-prolyl cis-trans isomerase activity"/>
    <property type="evidence" value="ECO:0007669"/>
    <property type="project" value="UniProtKB-UniRule"/>
</dbReference>
<feature type="domain" description="PPIase FKBP-type" evidence="7">
    <location>
        <begin position="105"/>
        <end position="192"/>
    </location>
</feature>
<proteinExistence type="inferred from homology"/>
<keyword evidence="9" id="KW-1185">Reference proteome</keyword>
<evidence type="ECO:0000259" key="7">
    <source>
        <dbReference type="PROSITE" id="PS50059"/>
    </source>
</evidence>
<dbReference type="AlphaFoldDB" id="A0A4S2H1G1"/>
<evidence type="ECO:0000256" key="4">
    <source>
        <dbReference type="ARBA" id="ARBA00023235"/>
    </source>
</evidence>
<protein>
    <recommendedName>
        <fullName evidence="6">Peptidyl-prolyl cis-trans isomerase</fullName>
        <ecNumber evidence="6">5.2.1.8</ecNumber>
    </recommendedName>
</protein>
<reference evidence="8 9" key="1">
    <citation type="journal article" date="2017" name="Int. J. Syst. Evol. Microbiol.">
        <title>Marinicauda algicola sp. nov., isolated from a marine red alga Rhodosorus marinus.</title>
        <authorList>
            <person name="Jeong S.E."/>
            <person name="Jeon S.H."/>
            <person name="Chun B.H."/>
            <person name="Kim D.W."/>
            <person name="Jeon C.O."/>
        </authorList>
    </citation>
    <scope>NUCLEOTIDE SEQUENCE [LARGE SCALE GENOMIC DNA]</scope>
    <source>
        <strain evidence="8 9">JCM 31718</strain>
    </source>
</reference>
<gene>
    <name evidence="8" type="ORF">E5163_09255</name>
</gene>
<dbReference type="PANTHER" id="PTHR43811:SF57">
    <property type="entry name" value="FKBP-TYPE PEPTIDYL-PROLYL CIS-TRANS ISOMERASE FKPA-RELATED"/>
    <property type="match status" value="1"/>
</dbReference>
<dbReference type="InterPro" id="IPR001179">
    <property type="entry name" value="PPIase_FKBP_dom"/>
</dbReference>
<comment type="caution">
    <text evidence="8">The sequence shown here is derived from an EMBL/GenBank/DDBJ whole genome shotgun (WGS) entry which is preliminary data.</text>
</comment>
<keyword evidence="4 5" id="KW-0413">Isomerase</keyword>
<dbReference type="InterPro" id="IPR046357">
    <property type="entry name" value="PPIase_dom_sf"/>
</dbReference>
<evidence type="ECO:0000313" key="9">
    <source>
        <dbReference type="Proteomes" id="UP000308054"/>
    </source>
</evidence>
<evidence type="ECO:0000256" key="3">
    <source>
        <dbReference type="ARBA" id="ARBA00023110"/>
    </source>
</evidence>
<organism evidence="8 9">
    <name type="scientific">Marinicauda algicola</name>
    <dbReference type="NCBI Taxonomy" id="2029849"/>
    <lineage>
        <taxon>Bacteria</taxon>
        <taxon>Pseudomonadati</taxon>
        <taxon>Pseudomonadota</taxon>
        <taxon>Alphaproteobacteria</taxon>
        <taxon>Maricaulales</taxon>
        <taxon>Maricaulaceae</taxon>
        <taxon>Marinicauda</taxon>
    </lineage>
</organism>
<dbReference type="EMBL" id="SRXW01000002">
    <property type="protein sequence ID" value="TGY89390.1"/>
    <property type="molecule type" value="Genomic_DNA"/>
</dbReference>
<dbReference type="Proteomes" id="UP000308054">
    <property type="component" value="Unassembled WGS sequence"/>
</dbReference>
<dbReference type="PANTHER" id="PTHR43811">
    <property type="entry name" value="FKBP-TYPE PEPTIDYL-PROLYL CIS-TRANS ISOMERASE FKPA"/>
    <property type="match status" value="1"/>
</dbReference>
<evidence type="ECO:0000256" key="6">
    <source>
        <dbReference type="RuleBase" id="RU003915"/>
    </source>
</evidence>
<dbReference type="Gene3D" id="3.10.50.40">
    <property type="match status" value="1"/>
</dbReference>
<sequence length="195" mass="20076">MPAALLITACGGGDGDGREAGTDEIDTAAVIADARACTGGEAGPFAFEAGQLTALGEPAAFNAALSAAFIDAARQRACVFTLASGLSLRIDRAVTDDTAASPDSGDLVTVHYEGKLISGEVFDSSYARDEPATFPSDRLIAGWVEALPLMRVGEAWTLYIPSDLAYGERGTPGGPIGPNQALTFRLELLALPDAE</sequence>
<evidence type="ECO:0000256" key="1">
    <source>
        <dbReference type="ARBA" id="ARBA00000971"/>
    </source>
</evidence>